<evidence type="ECO:0000313" key="2">
    <source>
        <dbReference type="Proteomes" id="UP000050509"/>
    </source>
</evidence>
<keyword evidence="2" id="KW-1185">Reference proteome</keyword>
<gene>
    <name evidence="1" type="ORF">SE17_26015</name>
</gene>
<protein>
    <submittedName>
        <fullName evidence="1">Uncharacterized protein</fullName>
    </submittedName>
</protein>
<organism evidence="1 2">
    <name type="scientific">Kouleothrix aurantiaca</name>
    <dbReference type="NCBI Taxonomy" id="186479"/>
    <lineage>
        <taxon>Bacteria</taxon>
        <taxon>Bacillati</taxon>
        <taxon>Chloroflexota</taxon>
        <taxon>Chloroflexia</taxon>
        <taxon>Chloroflexales</taxon>
        <taxon>Roseiflexineae</taxon>
        <taxon>Roseiflexaceae</taxon>
        <taxon>Kouleothrix</taxon>
    </lineage>
</organism>
<dbReference type="EMBL" id="LJCR01001308">
    <property type="protein sequence ID" value="KPV50594.1"/>
    <property type="molecule type" value="Genomic_DNA"/>
</dbReference>
<reference evidence="1 2" key="1">
    <citation type="submission" date="2015-09" db="EMBL/GenBank/DDBJ databases">
        <title>Draft genome sequence of Kouleothrix aurantiaca JCM 19913.</title>
        <authorList>
            <person name="Hemp J."/>
        </authorList>
    </citation>
    <scope>NUCLEOTIDE SEQUENCE [LARGE SCALE GENOMIC DNA]</scope>
    <source>
        <strain evidence="1 2">COM-B</strain>
    </source>
</reference>
<sequence>MPQRPTNILLIILILIGWVVVPRPAPADAEPLPTQLAEAPFGLNTHLASRYTSTDMSIPADLVAQAGASWARED</sequence>
<comment type="caution">
    <text evidence="1">The sequence shown here is derived from an EMBL/GenBank/DDBJ whole genome shotgun (WGS) entry which is preliminary data.</text>
</comment>
<dbReference type="AlphaFoldDB" id="A0A0P9CYF0"/>
<name>A0A0P9CYF0_9CHLR</name>
<evidence type="ECO:0000313" key="1">
    <source>
        <dbReference type="EMBL" id="KPV50594.1"/>
    </source>
</evidence>
<accession>A0A0P9CYF0</accession>
<feature type="non-terminal residue" evidence="1">
    <location>
        <position position="74"/>
    </location>
</feature>
<dbReference type="Proteomes" id="UP000050509">
    <property type="component" value="Unassembled WGS sequence"/>
</dbReference>
<proteinExistence type="predicted"/>